<dbReference type="STRING" id="1817863.A2Y62_08165"/>
<dbReference type="AlphaFoldDB" id="A0A1F5V8D0"/>
<comment type="caution">
    <text evidence="2">The sequence shown here is derived from an EMBL/GenBank/DDBJ whole genome shotgun (WGS) entry which is preliminary data.</text>
</comment>
<dbReference type="GO" id="GO:0016758">
    <property type="term" value="F:hexosyltransferase activity"/>
    <property type="evidence" value="ECO:0007669"/>
    <property type="project" value="InterPro"/>
</dbReference>
<sequence length="400" mass="44840">MARKKVLFISGSIGLGHVIRDMAIANELRKITPGVDVFWLAAHPACMPLIEAGEKLLDESNLLADDNVPAEEARKQGYQLSLFKYLQKAKGVWEQNVKVFQQVISKEHYDVVVADEAYEIAMALGEKRIQMESCFVMIFDFFGLVAMNWNPMERLGTYLWNRQWAKTRDRYDGKQHVALFIGELEDIPDISLGFMLPNRRELAKQICKFVGYVFPFNPGDYVDRNEVRSKLGYGEEPLIICAVGGTSIGKELLELCIKAHPLVKLRVPHLRMVLVCGPRISPDTLQVPQGVEVKRYVPALYEHFAACDLAVVQAGGTATLELTALRRPFIYFPLEGHFEQEVFVAGRLARHQAGIKMKYSQTTPELLAETVINNIGTQSACAVIPTDGSRKAAMVISNLL</sequence>
<dbReference type="PANTHER" id="PTHR21015:SF22">
    <property type="entry name" value="GLYCOSYLTRANSFERASE"/>
    <property type="match status" value="1"/>
</dbReference>
<dbReference type="SUPFAM" id="SSF53756">
    <property type="entry name" value="UDP-Glycosyltransferase/glycogen phosphorylase"/>
    <property type="match status" value="1"/>
</dbReference>
<accession>A0A1F5V8D0</accession>
<reference evidence="2 3" key="1">
    <citation type="journal article" date="2016" name="Nat. Commun.">
        <title>Thousands of microbial genomes shed light on interconnected biogeochemical processes in an aquifer system.</title>
        <authorList>
            <person name="Anantharaman K."/>
            <person name="Brown C.T."/>
            <person name="Hug L.A."/>
            <person name="Sharon I."/>
            <person name="Castelle C.J."/>
            <person name="Probst A.J."/>
            <person name="Thomas B.C."/>
            <person name="Singh A."/>
            <person name="Wilkins M.J."/>
            <person name="Karaoz U."/>
            <person name="Brodie E.L."/>
            <person name="Williams K.H."/>
            <person name="Hubbard S.S."/>
            <person name="Banfield J.F."/>
        </authorList>
    </citation>
    <scope>NUCLEOTIDE SEQUENCE [LARGE SCALE GENOMIC DNA]</scope>
</reference>
<evidence type="ECO:0000313" key="3">
    <source>
        <dbReference type="Proteomes" id="UP000178943"/>
    </source>
</evidence>
<evidence type="ECO:0000313" key="2">
    <source>
        <dbReference type="EMBL" id="OGF59676.1"/>
    </source>
</evidence>
<dbReference type="InterPro" id="IPR007235">
    <property type="entry name" value="Glyco_trans_28_C"/>
</dbReference>
<protein>
    <recommendedName>
        <fullName evidence="1">Glycosyl transferase family 28 C-terminal domain-containing protein</fullName>
    </recommendedName>
</protein>
<dbReference type="Pfam" id="PF04101">
    <property type="entry name" value="Glyco_tran_28_C"/>
    <property type="match status" value="1"/>
</dbReference>
<organism evidence="2 3">
    <name type="scientific">Candidatus Fischerbacteria bacterium RBG_13_37_8</name>
    <dbReference type="NCBI Taxonomy" id="1817863"/>
    <lineage>
        <taxon>Bacteria</taxon>
        <taxon>Candidatus Fischeribacteriota</taxon>
    </lineage>
</organism>
<feature type="domain" description="Glycosyl transferase family 28 C-terminal" evidence="1">
    <location>
        <begin position="240"/>
        <end position="371"/>
    </location>
</feature>
<gene>
    <name evidence="2" type="ORF">A2Y62_08165</name>
</gene>
<evidence type="ECO:0000259" key="1">
    <source>
        <dbReference type="Pfam" id="PF04101"/>
    </source>
</evidence>
<name>A0A1F5V8D0_9BACT</name>
<dbReference type="PANTHER" id="PTHR21015">
    <property type="entry name" value="UDP-N-ACETYLGLUCOSAMINE--N-ACETYLMURAMYL-(PENTAPEPTIDE) PYROPHOSPHORYL-UNDECAPRENOL N-ACETYLGLUCOSAMINE TRANSFERASE 1"/>
    <property type="match status" value="1"/>
</dbReference>
<dbReference type="Gene3D" id="3.40.50.2000">
    <property type="entry name" value="Glycogen Phosphorylase B"/>
    <property type="match status" value="2"/>
</dbReference>
<dbReference type="Proteomes" id="UP000178943">
    <property type="component" value="Unassembled WGS sequence"/>
</dbReference>
<proteinExistence type="predicted"/>
<dbReference type="EMBL" id="MFGW01000207">
    <property type="protein sequence ID" value="OGF59676.1"/>
    <property type="molecule type" value="Genomic_DNA"/>
</dbReference>